<name>A0A6J7WVH7_9CAUD</name>
<evidence type="ECO:0000313" key="1">
    <source>
        <dbReference type="EMBL" id="CAB5221747.1"/>
    </source>
</evidence>
<reference evidence="1" key="1">
    <citation type="submission" date="2020-05" db="EMBL/GenBank/DDBJ databases">
        <authorList>
            <person name="Chiriac C."/>
            <person name="Salcher M."/>
            <person name="Ghai R."/>
            <person name="Kavagutti S V."/>
        </authorList>
    </citation>
    <scope>NUCLEOTIDE SEQUENCE</scope>
</reference>
<dbReference type="InterPro" id="IPR046234">
    <property type="entry name" value="DUF6267"/>
</dbReference>
<sequence length="405" mass="44993">MIQFNLFLTEAASEEKLTHLEHAEDHVINSGMEGFAHAYHNLEDVKDQINGKKNSTKITTKYDGSPSIVFGHHPETGAFFVASKSAFNKNPKLNYTPGDIEHNHGHAPGLVQKLKQALEHLPKVTPKKGVFQGDVMHSGIKSKSNPHGDIVNEGGKYHFKPNTITYSTPHNSEEGKKIATSKFGVAVHTAYEGKTLEGMKAQYGADLSNFTKHPDVHVISTVDDVHKAGLNTNQAHTYEHHIALAKQAFNNTDKKEYSALEGHQEHLKTYINKTVREGTKPSVEGYTEHLHERHLKDIAKVKTAKAVATKMEKMQGDLAHVKKHSDKFQKILDMHHHLQAAKDQLVHSLSAKPKFEHSIPKPGATKITGGAATKPEGFVVVRNNRPTKFVDRAEFSRANFAARPR</sequence>
<dbReference type="EMBL" id="LR798294">
    <property type="protein sequence ID" value="CAB5221747.1"/>
    <property type="molecule type" value="Genomic_DNA"/>
</dbReference>
<gene>
    <name evidence="1" type="ORF">UFOVP242_54</name>
</gene>
<protein>
    <submittedName>
        <fullName evidence="1">Uncharacterized protein</fullName>
    </submittedName>
</protein>
<organism evidence="1">
    <name type="scientific">uncultured Caudovirales phage</name>
    <dbReference type="NCBI Taxonomy" id="2100421"/>
    <lineage>
        <taxon>Viruses</taxon>
        <taxon>Duplodnaviria</taxon>
        <taxon>Heunggongvirae</taxon>
        <taxon>Uroviricota</taxon>
        <taxon>Caudoviricetes</taxon>
        <taxon>Peduoviridae</taxon>
        <taxon>Maltschvirus</taxon>
        <taxon>Maltschvirus maltsch</taxon>
    </lineage>
</organism>
<proteinExistence type="predicted"/>
<accession>A0A6J7WVH7</accession>
<dbReference type="Pfam" id="PF19782">
    <property type="entry name" value="DUF6267"/>
    <property type="match status" value="1"/>
</dbReference>